<feature type="transmembrane region" description="Helical" evidence="1">
    <location>
        <begin position="35"/>
        <end position="54"/>
    </location>
</feature>
<sequence length="194" mass="20792">MTASPRSTFGYSFASMLIGMAVLSLVMYATVRPSAWAASLAFSVAIAALSLALIRAASCGDRRRYLLAFSLAGFAYLGMLYLPVADERVGAWLITTTGFAGLEASLYEESADRSDNPQRLVVQQRGRAQLYWERAVGPVARLNGGTADRALPQETWAGRVFHSMFALACGLVAGWVATLPGQRNTAARDGTFGK</sequence>
<evidence type="ECO:0000256" key="1">
    <source>
        <dbReference type="SAM" id="Phobius"/>
    </source>
</evidence>
<proteinExistence type="predicted"/>
<dbReference type="AlphaFoldDB" id="A0A9X2FAA3"/>
<accession>A0A9X2FAA3</accession>
<feature type="transmembrane region" description="Helical" evidence="1">
    <location>
        <begin position="9"/>
        <end position="29"/>
    </location>
</feature>
<name>A0A9X2FAA3_9BACT</name>
<gene>
    <name evidence="2" type="ORF">NG895_01590</name>
</gene>
<organism evidence="2 3">
    <name type="scientific">Aeoliella straminimaris</name>
    <dbReference type="NCBI Taxonomy" id="2954799"/>
    <lineage>
        <taxon>Bacteria</taxon>
        <taxon>Pseudomonadati</taxon>
        <taxon>Planctomycetota</taxon>
        <taxon>Planctomycetia</taxon>
        <taxon>Pirellulales</taxon>
        <taxon>Lacipirellulaceae</taxon>
        <taxon>Aeoliella</taxon>
    </lineage>
</organism>
<feature type="transmembrane region" description="Helical" evidence="1">
    <location>
        <begin position="160"/>
        <end position="179"/>
    </location>
</feature>
<evidence type="ECO:0000313" key="3">
    <source>
        <dbReference type="Proteomes" id="UP001155241"/>
    </source>
</evidence>
<dbReference type="Proteomes" id="UP001155241">
    <property type="component" value="Unassembled WGS sequence"/>
</dbReference>
<comment type="caution">
    <text evidence="2">The sequence shown here is derived from an EMBL/GenBank/DDBJ whole genome shotgun (WGS) entry which is preliminary data.</text>
</comment>
<protein>
    <submittedName>
        <fullName evidence="2">Uncharacterized protein</fullName>
    </submittedName>
</protein>
<feature type="transmembrane region" description="Helical" evidence="1">
    <location>
        <begin position="66"/>
        <end position="84"/>
    </location>
</feature>
<keyword evidence="1" id="KW-0472">Membrane</keyword>
<reference evidence="2" key="1">
    <citation type="submission" date="2022-06" db="EMBL/GenBank/DDBJ databases">
        <title>Aeoliella straminimaris, a novel planctomycete from sediments.</title>
        <authorList>
            <person name="Vitorino I.R."/>
            <person name="Lage O.M."/>
        </authorList>
    </citation>
    <scope>NUCLEOTIDE SEQUENCE</scope>
    <source>
        <strain evidence="2">ICT_H6.2</strain>
    </source>
</reference>
<dbReference type="RefSeq" id="WP_252850687.1">
    <property type="nucleotide sequence ID" value="NZ_JAMXLR010000006.1"/>
</dbReference>
<keyword evidence="1" id="KW-0812">Transmembrane</keyword>
<evidence type="ECO:0000313" key="2">
    <source>
        <dbReference type="EMBL" id="MCO6042589.1"/>
    </source>
</evidence>
<dbReference type="EMBL" id="JAMXLR010000006">
    <property type="protein sequence ID" value="MCO6042589.1"/>
    <property type="molecule type" value="Genomic_DNA"/>
</dbReference>
<keyword evidence="1" id="KW-1133">Transmembrane helix</keyword>
<keyword evidence="3" id="KW-1185">Reference proteome</keyword>